<accession>E5ATN4</accession>
<sequence length="201" mass="21016">MKPPVTRGSPIGQHDEGIHEKTIIAALSVTVAGCASQNQVSSQTMAQAVALLSCMRKVQCDAWWQRAQVWISEHSAYRIATITDSVIQTEGPSATRRDLAYVITKTPNNDGSAAIGFSAQCSNILGCLPNPWEAGANFKQFIRYERAMQPAAHSDTPSANAAAPIRTAPGTSVAPPPPVPAAAPPAASGALHAGTPPRAVQ</sequence>
<feature type="compositionally biased region" description="Pro residues" evidence="1">
    <location>
        <begin position="174"/>
        <end position="183"/>
    </location>
</feature>
<name>E5ATN4_MYCRK</name>
<reference evidence="2 3" key="1">
    <citation type="journal article" date="2011" name="J. Bacteriol.">
        <title>Complete genome sequence of Burkholderia rhizoxinica, an endosymbiont of Rhizopus microsporus.</title>
        <authorList>
            <person name="Lackner G."/>
            <person name="Moebius N."/>
            <person name="Partida-Martinez L."/>
            <person name="Hertweck C."/>
        </authorList>
    </citation>
    <scope>NUCLEOTIDE SEQUENCE [LARGE SCALE GENOMIC DNA]</scope>
    <source>
        <strain evidence="3">DSM 19002 / CIP 109453 / HKI 454</strain>
        <plasmid evidence="2 3">pBRH01</plasmid>
    </source>
</reference>
<proteinExistence type="predicted"/>
<dbReference type="RefSeq" id="WP_013428319.1">
    <property type="nucleotide sequence ID" value="NC_014718.1"/>
</dbReference>
<evidence type="ECO:0008006" key="4">
    <source>
        <dbReference type="Google" id="ProtNLM"/>
    </source>
</evidence>
<feature type="region of interest" description="Disordered" evidence="1">
    <location>
        <begin position="152"/>
        <end position="201"/>
    </location>
</feature>
<protein>
    <recommendedName>
        <fullName evidence="4">Lipoprotein</fullName>
    </recommendedName>
</protein>
<dbReference type="PROSITE" id="PS51257">
    <property type="entry name" value="PROKAR_LIPOPROTEIN"/>
    <property type="match status" value="1"/>
</dbReference>
<dbReference type="eggNOG" id="ENOG502ZWRE">
    <property type="taxonomic scope" value="Bacteria"/>
</dbReference>
<gene>
    <name evidence="2" type="ordered locus">RBRH_03991</name>
</gene>
<dbReference type="EMBL" id="FR687360">
    <property type="protein sequence ID" value="CBW76458.1"/>
    <property type="molecule type" value="Genomic_DNA"/>
</dbReference>
<evidence type="ECO:0000256" key="1">
    <source>
        <dbReference type="SAM" id="MobiDB-lite"/>
    </source>
</evidence>
<keyword evidence="2" id="KW-0614">Plasmid</keyword>
<dbReference type="AlphaFoldDB" id="E5ATN4"/>
<evidence type="ECO:0000313" key="3">
    <source>
        <dbReference type="Proteomes" id="UP000007437"/>
    </source>
</evidence>
<dbReference type="OrthoDB" id="9108475at2"/>
<organism evidence="2 3">
    <name type="scientific">Mycetohabitans rhizoxinica (strain DSM 19002 / CIP 109453 / HKI 454)</name>
    <name type="common">Paraburkholderia rhizoxinica</name>
    <dbReference type="NCBI Taxonomy" id="882378"/>
    <lineage>
        <taxon>Bacteria</taxon>
        <taxon>Pseudomonadati</taxon>
        <taxon>Pseudomonadota</taxon>
        <taxon>Betaproteobacteria</taxon>
        <taxon>Burkholderiales</taxon>
        <taxon>Burkholderiaceae</taxon>
        <taxon>Mycetohabitans</taxon>
    </lineage>
</organism>
<dbReference type="KEGG" id="brh:RBRH_03991"/>
<evidence type="ECO:0000313" key="2">
    <source>
        <dbReference type="EMBL" id="CBW76458.1"/>
    </source>
</evidence>
<dbReference type="Proteomes" id="UP000007437">
    <property type="component" value="Plasmid pBRH01"/>
</dbReference>
<dbReference type="HOGENOM" id="CLU_107933_0_0_4"/>
<geneLocation type="plasmid" evidence="2 3">
    <name>pBRH01</name>
</geneLocation>